<dbReference type="InterPro" id="IPR002937">
    <property type="entry name" value="Amino_oxidase"/>
</dbReference>
<dbReference type="InterPro" id="IPR052206">
    <property type="entry name" value="Retinol_saturase"/>
</dbReference>
<evidence type="ECO:0000313" key="9">
    <source>
        <dbReference type="EMBL" id="KAL2078663.1"/>
    </source>
</evidence>
<reference evidence="9 10" key="1">
    <citation type="submission" date="2024-09" db="EMBL/GenBank/DDBJ databases">
        <title>A chromosome-level genome assembly of Gray's grenadier anchovy, Coilia grayii.</title>
        <authorList>
            <person name="Fu Z."/>
        </authorList>
    </citation>
    <scope>NUCLEOTIDE SEQUENCE [LARGE SCALE GENOMIC DNA]</scope>
    <source>
        <strain evidence="9">G4</strain>
        <tissue evidence="9">Muscle</tissue>
    </source>
</reference>
<dbReference type="AlphaFoldDB" id="A0ABD1IYH7"/>
<feature type="domain" description="Amine oxidase" evidence="8">
    <location>
        <begin position="706"/>
        <end position="1213"/>
    </location>
</feature>
<feature type="domain" description="Amine oxidase" evidence="8">
    <location>
        <begin position="73"/>
        <end position="558"/>
    </location>
</feature>
<dbReference type="EMBL" id="JBHFQA010000023">
    <property type="protein sequence ID" value="KAL2078663.1"/>
    <property type="molecule type" value="Genomic_DNA"/>
</dbReference>
<dbReference type="Pfam" id="PF01593">
    <property type="entry name" value="Amino_oxidase"/>
    <property type="match status" value="2"/>
</dbReference>
<keyword evidence="3" id="KW-0732">Signal</keyword>
<feature type="transmembrane region" description="Helical" evidence="7">
    <location>
        <begin position="554"/>
        <end position="582"/>
    </location>
</feature>
<organism evidence="9 10">
    <name type="scientific">Coilia grayii</name>
    <name type="common">Gray's grenadier anchovy</name>
    <dbReference type="NCBI Taxonomy" id="363190"/>
    <lineage>
        <taxon>Eukaryota</taxon>
        <taxon>Metazoa</taxon>
        <taxon>Chordata</taxon>
        <taxon>Craniata</taxon>
        <taxon>Vertebrata</taxon>
        <taxon>Euteleostomi</taxon>
        <taxon>Actinopterygii</taxon>
        <taxon>Neopterygii</taxon>
        <taxon>Teleostei</taxon>
        <taxon>Clupei</taxon>
        <taxon>Clupeiformes</taxon>
        <taxon>Clupeoidei</taxon>
        <taxon>Engraulidae</taxon>
        <taxon>Coilinae</taxon>
        <taxon>Coilia</taxon>
    </lineage>
</organism>
<dbReference type="PANTHER" id="PTHR46091">
    <property type="entry name" value="BLR7054 PROTEIN"/>
    <property type="match status" value="1"/>
</dbReference>
<keyword evidence="10" id="KW-1185">Reference proteome</keyword>
<keyword evidence="2" id="KW-0285">Flavoprotein</keyword>
<dbReference type="PANTHER" id="PTHR46091:SF2">
    <property type="entry name" value="AMINE OXIDASE DOMAIN-CONTAINING PROTEIN"/>
    <property type="match status" value="1"/>
</dbReference>
<protein>
    <recommendedName>
        <fullName evidence="8">Amine oxidase domain-containing protein</fullName>
    </recommendedName>
</protein>
<dbReference type="InterPro" id="IPR036188">
    <property type="entry name" value="FAD/NAD-bd_sf"/>
</dbReference>
<keyword evidence="7" id="KW-1133">Transmembrane helix</keyword>
<evidence type="ECO:0000256" key="4">
    <source>
        <dbReference type="ARBA" id="ARBA00022827"/>
    </source>
</evidence>
<comment type="caution">
    <text evidence="9">The sequence shown here is derived from an EMBL/GenBank/DDBJ whole genome shotgun (WGS) entry which is preliminary data.</text>
</comment>
<keyword evidence="4" id="KW-0274">FAD</keyword>
<sequence length="1245" mass="141000">MWLLLVLLWLLGFIGGTYWYLFGKPSPFSLESVRPKEPQEMDQKKRDKVLKKGFSKDRIPENLDAVIIGSGVGGMTAAACLAKVGKKVLVLEQHDTAGGCTHAFIEKGFEFDAGLHYIGQMHENSLLRVVFDQITEGQLDFVTLGQHFDTIHIGQGEDCRKYTLISGKTEMEAHLKTQFPNDTQAIETFFKLMKLCARQTQYLASLKLIPRWLALFLLKSGIADLCLSVYKLSHTSATLWADQQTSNKDLQVIFSYLFYGAPPRDSSILINSLLIHHYKRGAYYPKGGASEIPYHISNTIRKYGGEVLVRAPVSRILLDTNGAACGVAVRKGQEEVEVKAKVVISNCGLFNTFNKLLPPEIHMKPDIQARLDLLKPGKGCFLIFSGFDATAEELGLGQVTNWFFKDNDMDKMLDNFFNMSKEEAPDNVPMMYFTLPSAKDTTAKIRHPGKTSMILLTMVNYEWFEEWKDEPVRKRGDDYMQYKMRFANHMFDWACQYFPKLREKLVYQEVSTPLSNSYYLGAYRGAMYSAEQNLDRYDPISMAKNRCDTPVKNLYISGALHGGLLCASTVLDHIIYVHLLLIKKRLKWAKAREDARLAKKLQFRLTTMADGLTTTLNGLINELSGLVSSADLSLWQLALAAWVLVCFGVFYWYVFGRRSPFSVDSLRPKGPPEMNLSKRDEVLKKAFSEGRVPKGLDAVVIGSGVGGLTVAALLAKVGKKVLVLEQHEQAGGYCHSYTEKGFQFDIGLNYVGQLHENSLDRVAFDQITAGQLDFVNMGEPFDTIYIGQGQTQRKYTIYTGKTEMEAHLKKQFPDDTEAIEKFFQVMKVCARKTHHLACLKLIPRWLALFLLKTGIADLLSSVYRYSSMSHTAWLDQLTSNKDLHTIFSYFFYGVPPKDSSLYVNALLIHHYKRGAYYPKGGASEIPYHISNTIRKYGGEVLVSAPVRRILLDKNGAACGVVVGNSDSEVEVKAPIVISNCGLFNTFKNLLPPQISMKHDIQERLHRVKPGKGSFMVFCGFDATAEQLDIGPTNIRLYKDNDMNKMMDRYFNMYKEEAPDNVPMMLVTFPTAKDPTAKLRCPGKSCMTLVTMVNYEWFEEWKDMPVTKRGDQYLQYKTRFAKHMFDWACLHFPKLKEKLVFQEIYTPLSNSHFLGAYQGSMYLQHNLDLFDPVFMAKNRCDTPVKNLYLTGQDVFSCGISGALHGGLLCASSVLNHILYWDLLFLKKKLKKAKAKQDAQQAKKKLH</sequence>
<evidence type="ECO:0000256" key="1">
    <source>
        <dbReference type="ARBA" id="ARBA00005855"/>
    </source>
</evidence>
<dbReference type="Proteomes" id="UP001591681">
    <property type="component" value="Unassembled WGS sequence"/>
</dbReference>
<keyword evidence="6" id="KW-0520">NAD</keyword>
<evidence type="ECO:0000313" key="10">
    <source>
        <dbReference type="Proteomes" id="UP001591681"/>
    </source>
</evidence>
<gene>
    <name evidence="9" type="ORF">ACEWY4_026348</name>
</gene>
<comment type="similarity">
    <text evidence="1">Belongs to the carotenoid/retinoid oxidoreductase family. CrtISO subfamily.</text>
</comment>
<dbReference type="Gene3D" id="3.50.50.60">
    <property type="entry name" value="FAD/NAD(P)-binding domain"/>
    <property type="match status" value="4"/>
</dbReference>
<name>A0ABD1IYH7_9TELE</name>
<evidence type="ECO:0000256" key="6">
    <source>
        <dbReference type="ARBA" id="ARBA00023027"/>
    </source>
</evidence>
<evidence type="ECO:0000256" key="7">
    <source>
        <dbReference type="SAM" id="Phobius"/>
    </source>
</evidence>
<keyword evidence="7" id="KW-0472">Membrane</keyword>
<evidence type="ECO:0000256" key="3">
    <source>
        <dbReference type="ARBA" id="ARBA00022729"/>
    </source>
</evidence>
<evidence type="ECO:0000259" key="8">
    <source>
        <dbReference type="Pfam" id="PF01593"/>
    </source>
</evidence>
<keyword evidence="5" id="KW-0521">NADP</keyword>
<accession>A0ABD1IYH7</accession>
<evidence type="ECO:0000256" key="2">
    <source>
        <dbReference type="ARBA" id="ARBA00022630"/>
    </source>
</evidence>
<proteinExistence type="inferred from homology"/>
<dbReference type="SUPFAM" id="SSF51905">
    <property type="entry name" value="FAD/NAD(P)-binding domain"/>
    <property type="match status" value="2"/>
</dbReference>
<feature type="transmembrane region" description="Helical" evidence="7">
    <location>
        <begin position="632"/>
        <end position="654"/>
    </location>
</feature>
<keyword evidence="7" id="KW-0812">Transmembrane</keyword>
<evidence type="ECO:0000256" key="5">
    <source>
        <dbReference type="ARBA" id="ARBA00022857"/>
    </source>
</evidence>